<evidence type="ECO:0000256" key="3">
    <source>
        <dbReference type="SAM" id="MobiDB-lite"/>
    </source>
</evidence>
<dbReference type="GO" id="GO:0005737">
    <property type="term" value="C:cytoplasm"/>
    <property type="evidence" value="ECO:0007669"/>
    <property type="project" value="TreeGrafter"/>
</dbReference>
<dbReference type="PANTHER" id="PTHR48051">
    <property type="match status" value="1"/>
</dbReference>
<dbReference type="SUPFAM" id="SSF52047">
    <property type="entry name" value="RNI-like"/>
    <property type="match status" value="1"/>
</dbReference>
<protein>
    <submittedName>
        <fullName evidence="4">Uncharacterized protein</fullName>
    </submittedName>
</protein>
<sequence>MDGFGSSFHHPLDLQAERDEPPSPLDLHRAMEIPVIFIADGDHTGRGLMQCGESQKCFLRNIQLDPGAFSEMLNLRFLKGIVRLTCLPNGICKLKCLEELNLIGCSKLGRLPDDLGNLKALKKLKVSGTGVREVPSSIACLINSGTLSFERCQGQELMGWQLPSLLGLYDLTNLVLSDCNIKELPESLGSLFSVKMLSLCRNNFESIPESIINLSKLILLNISYCERLKSLPILPRDLKLVAHNCTSLEAFELFTCRPSYTLVVDFINCFRLQQNALRYLVDHALNKIQFIPSALYTELDEVSHSLFYIFLGCDFVMYPENFGEYYYTNEFSVQFYIEDYYSERMHCCEVKKCGVRLISRHEFGNSILSTSSDEDYFCKYLEKINGNFVADMHMEEEIPHGPHQKSSKLSVSFKNRMQIKDELMQSSETRLLESVGGGDIRIQALRTPDHPKRGCVGGMGEQRLLSWRIQCKHLQEK</sequence>
<dbReference type="EMBL" id="VAHF01000013">
    <property type="protein sequence ID" value="TXG47955.1"/>
    <property type="molecule type" value="Genomic_DNA"/>
</dbReference>
<evidence type="ECO:0000256" key="1">
    <source>
        <dbReference type="ARBA" id="ARBA00022614"/>
    </source>
</evidence>
<dbReference type="AlphaFoldDB" id="A0A5C7GTQ2"/>
<keyword evidence="1" id="KW-0433">Leucine-rich repeat</keyword>
<organism evidence="4 5">
    <name type="scientific">Acer yangbiense</name>
    <dbReference type="NCBI Taxonomy" id="1000413"/>
    <lineage>
        <taxon>Eukaryota</taxon>
        <taxon>Viridiplantae</taxon>
        <taxon>Streptophyta</taxon>
        <taxon>Embryophyta</taxon>
        <taxon>Tracheophyta</taxon>
        <taxon>Spermatophyta</taxon>
        <taxon>Magnoliopsida</taxon>
        <taxon>eudicotyledons</taxon>
        <taxon>Gunneridae</taxon>
        <taxon>Pentapetalae</taxon>
        <taxon>rosids</taxon>
        <taxon>malvids</taxon>
        <taxon>Sapindales</taxon>
        <taxon>Sapindaceae</taxon>
        <taxon>Hippocastanoideae</taxon>
        <taxon>Acereae</taxon>
        <taxon>Acer</taxon>
    </lineage>
</organism>
<evidence type="ECO:0000313" key="5">
    <source>
        <dbReference type="Proteomes" id="UP000323000"/>
    </source>
</evidence>
<dbReference type="InterPro" id="IPR050216">
    <property type="entry name" value="LRR_domain-containing"/>
</dbReference>
<dbReference type="OrthoDB" id="2018313at2759"/>
<dbReference type="PANTHER" id="PTHR48051:SF46">
    <property type="entry name" value="LEUCINE RICH REPEAT-CONTAINING DOMAIN PROTEIN"/>
    <property type="match status" value="1"/>
</dbReference>
<dbReference type="Pfam" id="PF00560">
    <property type="entry name" value="LRR_1"/>
    <property type="match status" value="2"/>
</dbReference>
<feature type="region of interest" description="Disordered" evidence="3">
    <location>
        <begin position="1"/>
        <end position="23"/>
    </location>
</feature>
<accession>A0A5C7GTQ2</accession>
<reference evidence="5" key="1">
    <citation type="journal article" date="2019" name="Gigascience">
        <title>De novo genome assembly of the endangered Acer yangbiense, a plant species with extremely small populations endemic to Yunnan Province, China.</title>
        <authorList>
            <person name="Yang J."/>
            <person name="Wariss H.M."/>
            <person name="Tao L."/>
            <person name="Zhang R."/>
            <person name="Yun Q."/>
            <person name="Hollingsworth P."/>
            <person name="Dao Z."/>
            <person name="Luo G."/>
            <person name="Guo H."/>
            <person name="Ma Y."/>
            <person name="Sun W."/>
        </authorList>
    </citation>
    <scope>NUCLEOTIDE SEQUENCE [LARGE SCALE GENOMIC DNA]</scope>
    <source>
        <strain evidence="5">cv. Malutang</strain>
    </source>
</reference>
<keyword evidence="5" id="KW-1185">Reference proteome</keyword>
<proteinExistence type="predicted"/>
<gene>
    <name evidence="4" type="ORF">EZV62_027249</name>
</gene>
<feature type="compositionally biased region" description="Basic and acidic residues" evidence="3">
    <location>
        <begin position="10"/>
        <end position="23"/>
    </location>
</feature>
<name>A0A5C7GTQ2_9ROSI</name>
<evidence type="ECO:0000256" key="2">
    <source>
        <dbReference type="ARBA" id="ARBA00022737"/>
    </source>
</evidence>
<dbReference type="InterPro" id="IPR032675">
    <property type="entry name" value="LRR_dom_sf"/>
</dbReference>
<dbReference type="Proteomes" id="UP000323000">
    <property type="component" value="Chromosome 13"/>
</dbReference>
<dbReference type="InterPro" id="IPR001611">
    <property type="entry name" value="Leu-rich_rpt"/>
</dbReference>
<dbReference type="Gene3D" id="3.80.10.10">
    <property type="entry name" value="Ribonuclease Inhibitor"/>
    <property type="match status" value="1"/>
</dbReference>
<evidence type="ECO:0000313" key="4">
    <source>
        <dbReference type="EMBL" id="TXG47955.1"/>
    </source>
</evidence>
<keyword evidence="2" id="KW-0677">Repeat</keyword>
<comment type="caution">
    <text evidence="4">The sequence shown here is derived from an EMBL/GenBank/DDBJ whole genome shotgun (WGS) entry which is preliminary data.</text>
</comment>